<evidence type="ECO:0000256" key="1">
    <source>
        <dbReference type="SAM" id="SignalP"/>
    </source>
</evidence>
<dbReference type="OrthoDB" id="9782972at2"/>
<dbReference type="SUPFAM" id="SSF51556">
    <property type="entry name" value="Metallo-dependent hydrolases"/>
    <property type="match status" value="1"/>
</dbReference>
<dbReference type="RefSeq" id="WP_091337867.1">
    <property type="nucleotide sequence ID" value="NZ_FNRM01000001.1"/>
</dbReference>
<dbReference type="InterPro" id="IPR006680">
    <property type="entry name" value="Amidohydro-rel"/>
</dbReference>
<protein>
    <submittedName>
        <fullName evidence="3">Imidazolonepropionase</fullName>
    </submittedName>
</protein>
<organism evidence="3 4">
    <name type="scientific">Alkalimonas amylolytica</name>
    <dbReference type="NCBI Taxonomy" id="152573"/>
    <lineage>
        <taxon>Bacteria</taxon>
        <taxon>Pseudomonadati</taxon>
        <taxon>Pseudomonadota</taxon>
        <taxon>Gammaproteobacteria</taxon>
        <taxon>Alkalimonas</taxon>
    </lineage>
</organism>
<proteinExistence type="predicted"/>
<dbReference type="PANTHER" id="PTHR43135:SF3">
    <property type="entry name" value="ALPHA-D-RIBOSE 1-METHYLPHOSPHONATE 5-TRIPHOSPHATE DIPHOSPHATASE"/>
    <property type="match status" value="1"/>
</dbReference>
<accession>A0A1H3X3N8</accession>
<dbReference type="InterPro" id="IPR011059">
    <property type="entry name" value="Metal-dep_hydrolase_composite"/>
</dbReference>
<evidence type="ECO:0000313" key="3">
    <source>
        <dbReference type="EMBL" id="SDZ94035.1"/>
    </source>
</evidence>
<reference evidence="3 4" key="1">
    <citation type="submission" date="2016-10" db="EMBL/GenBank/DDBJ databases">
        <authorList>
            <person name="de Groot N.N."/>
        </authorList>
    </citation>
    <scope>NUCLEOTIDE SEQUENCE [LARGE SCALE GENOMIC DNA]</scope>
    <source>
        <strain evidence="3 4">CGMCC 1.3430</strain>
    </source>
</reference>
<keyword evidence="4" id="KW-1185">Reference proteome</keyword>
<dbReference type="GO" id="GO:0016810">
    <property type="term" value="F:hydrolase activity, acting on carbon-nitrogen (but not peptide) bonds"/>
    <property type="evidence" value="ECO:0007669"/>
    <property type="project" value="InterPro"/>
</dbReference>
<feature type="chain" id="PRO_5011730997" evidence="1">
    <location>
        <begin position="19"/>
        <end position="425"/>
    </location>
</feature>
<feature type="domain" description="Amidohydrolase-related" evidence="2">
    <location>
        <begin position="72"/>
        <end position="381"/>
    </location>
</feature>
<dbReference type="Gene3D" id="3.20.20.140">
    <property type="entry name" value="Metal-dependent hydrolases"/>
    <property type="match status" value="1"/>
</dbReference>
<dbReference type="EMBL" id="FNRM01000001">
    <property type="protein sequence ID" value="SDZ94035.1"/>
    <property type="molecule type" value="Genomic_DNA"/>
</dbReference>
<dbReference type="PANTHER" id="PTHR43135">
    <property type="entry name" value="ALPHA-D-RIBOSE 1-METHYLPHOSPHONATE 5-TRIPHOSPHATE DIPHOSPHATASE"/>
    <property type="match status" value="1"/>
</dbReference>
<sequence length="425" mass="44610">MRKIVVLLLSCLTASLHAQQGLQAFVGATLLPIDGPAIPNGTLLVQDGRISAIGANVPIPAAASIHRMDGKIIMPGLVDTHSHIGQVAGADSSAPIQPDVRALDSINSRHAGLMKAKAGGITTVNVMPGSGHLLSGQTNYLKLRNGSSVEALAIRTESGAMAGGIKMANGTNPLRASPFPGTRGKAAALMRAQLVAAKEYCDKKGSDSPPPRHIGHDALCEVFAGERIVHHHTHRHDDVLTVLRLADEFNFRVVLHHVSEGALVADAIAKAGVAASIIHIDSPGGKLEVMNLLPDNGKVLADAGVLLAYHTDDPITDSRLFLRSAAMGVRFGLDRDTALRSVTLNGAKMLDLQDRVGSLTVGKDADFIVLSGDPLSVYTRVEQTWVEGVKVFDLADPEQALFATGGYGAGRDQVASEVLQLEAAQ</sequence>
<name>A0A1H3X3N8_ALKAM</name>
<dbReference type="STRING" id="152573.SAMN04488051_10192"/>
<dbReference type="InterPro" id="IPR051781">
    <property type="entry name" value="Metallo-dep_Hydrolase"/>
</dbReference>
<dbReference type="Pfam" id="PF01979">
    <property type="entry name" value="Amidohydro_1"/>
    <property type="match status" value="1"/>
</dbReference>
<keyword evidence="1" id="KW-0732">Signal</keyword>
<dbReference type="AlphaFoldDB" id="A0A1H3X3N8"/>
<dbReference type="Proteomes" id="UP000198773">
    <property type="component" value="Unassembled WGS sequence"/>
</dbReference>
<dbReference type="InterPro" id="IPR032466">
    <property type="entry name" value="Metal_Hydrolase"/>
</dbReference>
<evidence type="ECO:0000259" key="2">
    <source>
        <dbReference type="Pfam" id="PF01979"/>
    </source>
</evidence>
<dbReference type="SUPFAM" id="SSF51338">
    <property type="entry name" value="Composite domain of metallo-dependent hydrolases"/>
    <property type="match status" value="1"/>
</dbReference>
<gene>
    <name evidence="3" type="ORF">SAMN04488051_10192</name>
</gene>
<evidence type="ECO:0000313" key="4">
    <source>
        <dbReference type="Proteomes" id="UP000198773"/>
    </source>
</evidence>
<feature type="signal peptide" evidence="1">
    <location>
        <begin position="1"/>
        <end position="18"/>
    </location>
</feature>